<dbReference type="Pfam" id="PF04024">
    <property type="entry name" value="PspC"/>
    <property type="match status" value="1"/>
</dbReference>
<sequence>MKKLYRSESDKRISGVCGGLARYLNIDTTLIRLLAVATALFSLGTVVFLYILASILMPKEHYNSYPEGYEYY</sequence>
<dbReference type="PANTHER" id="PTHR33885">
    <property type="entry name" value="PHAGE SHOCK PROTEIN C"/>
    <property type="match status" value="1"/>
</dbReference>
<dbReference type="PANTHER" id="PTHR33885:SF3">
    <property type="entry name" value="PHAGE SHOCK PROTEIN C"/>
    <property type="match status" value="1"/>
</dbReference>
<name>A0A089M5A5_9BACL</name>
<dbReference type="InterPro" id="IPR007168">
    <property type="entry name" value="Phageshock_PspC_N"/>
</dbReference>
<dbReference type="AlphaFoldDB" id="A0A089M5A5"/>
<feature type="domain" description="Phage shock protein PspC N-terminal" evidence="7">
    <location>
        <begin position="2"/>
        <end position="60"/>
    </location>
</feature>
<gene>
    <name evidence="8" type="ORF">PGRAT_07850</name>
</gene>
<evidence type="ECO:0000256" key="1">
    <source>
        <dbReference type="ARBA" id="ARBA00004162"/>
    </source>
</evidence>
<keyword evidence="3 6" id="KW-0812">Transmembrane</keyword>
<dbReference type="OrthoDB" id="9815286at2"/>
<keyword evidence="4 6" id="KW-1133">Transmembrane helix</keyword>
<accession>A0A089M5A5</accession>
<evidence type="ECO:0000259" key="7">
    <source>
        <dbReference type="Pfam" id="PF04024"/>
    </source>
</evidence>
<dbReference type="eggNOG" id="COG1983">
    <property type="taxonomic scope" value="Bacteria"/>
</dbReference>
<dbReference type="STRING" id="189425.PGRAT_07850"/>
<organism evidence="8 9">
    <name type="scientific">Paenibacillus graminis</name>
    <dbReference type="NCBI Taxonomy" id="189425"/>
    <lineage>
        <taxon>Bacteria</taxon>
        <taxon>Bacillati</taxon>
        <taxon>Bacillota</taxon>
        <taxon>Bacilli</taxon>
        <taxon>Bacillales</taxon>
        <taxon>Paenibacillaceae</taxon>
        <taxon>Paenibacillus</taxon>
    </lineage>
</organism>
<evidence type="ECO:0000313" key="8">
    <source>
        <dbReference type="EMBL" id="AIQ67560.1"/>
    </source>
</evidence>
<dbReference type="RefSeq" id="WP_025704951.1">
    <property type="nucleotide sequence ID" value="NZ_CP009287.1"/>
</dbReference>
<reference evidence="8 9" key="1">
    <citation type="submission" date="2014-08" db="EMBL/GenBank/DDBJ databases">
        <title>Comparative genomics of the Paenibacillus odorifer group.</title>
        <authorList>
            <person name="den Bakker H.C."/>
            <person name="Tsai Y.-C."/>
            <person name="Martin N."/>
            <person name="Korlach J."/>
            <person name="Wiedmann M."/>
        </authorList>
    </citation>
    <scope>NUCLEOTIDE SEQUENCE [LARGE SCALE GENOMIC DNA]</scope>
    <source>
        <strain evidence="8 9">DSM 15220</strain>
    </source>
</reference>
<evidence type="ECO:0000256" key="5">
    <source>
        <dbReference type="ARBA" id="ARBA00023136"/>
    </source>
</evidence>
<evidence type="ECO:0000256" key="4">
    <source>
        <dbReference type="ARBA" id="ARBA00022989"/>
    </source>
</evidence>
<keyword evidence="9" id="KW-1185">Reference proteome</keyword>
<dbReference type="Proteomes" id="UP000029500">
    <property type="component" value="Chromosome"/>
</dbReference>
<protein>
    <submittedName>
        <fullName evidence="8">Phage-shock protein</fullName>
    </submittedName>
</protein>
<feature type="transmembrane region" description="Helical" evidence="6">
    <location>
        <begin position="30"/>
        <end position="53"/>
    </location>
</feature>
<proteinExistence type="predicted"/>
<dbReference type="GO" id="GO:0005886">
    <property type="term" value="C:plasma membrane"/>
    <property type="evidence" value="ECO:0007669"/>
    <property type="project" value="UniProtKB-SubCell"/>
</dbReference>
<evidence type="ECO:0000313" key="9">
    <source>
        <dbReference type="Proteomes" id="UP000029500"/>
    </source>
</evidence>
<dbReference type="EMBL" id="CP009287">
    <property type="protein sequence ID" value="AIQ67560.1"/>
    <property type="molecule type" value="Genomic_DNA"/>
</dbReference>
<evidence type="ECO:0000256" key="3">
    <source>
        <dbReference type="ARBA" id="ARBA00022692"/>
    </source>
</evidence>
<dbReference type="InterPro" id="IPR052027">
    <property type="entry name" value="PspC"/>
</dbReference>
<dbReference type="HOGENOM" id="CLU_143433_4_0_9"/>
<dbReference type="KEGG" id="pgm:PGRAT_07850"/>
<keyword evidence="2" id="KW-1003">Cell membrane</keyword>
<keyword evidence="5 6" id="KW-0472">Membrane</keyword>
<evidence type="ECO:0000256" key="2">
    <source>
        <dbReference type="ARBA" id="ARBA00022475"/>
    </source>
</evidence>
<comment type="subcellular location">
    <subcellularLocation>
        <location evidence="1">Cell membrane</location>
        <topology evidence="1">Single-pass membrane protein</topology>
    </subcellularLocation>
</comment>
<evidence type="ECO:0000256" key="6">
    <source>
        <dbReference type="SAM" id="Phobius"/>
    </source>
</evidence>